<dbReference type="InterPro" id="IPR001723">
    <property type="entry name" value="Nuclear_hrmn_rcpt"/>
</dbReference>
<dbReference type="PRINTS" id="PR00398">
    <property type="entry name" value="STRDHORMONER"/>
</dbReference>
<keyword evidence="9 11" id="KW-0675">Receptor</keyword>
<dbReference type="GO" id="GO:0043565">
    <property type="term" value="F:sequence-specific DNA binding"/>
    <property type="evidence" value="ECO:0007669"/>
    <property type="project" value="InterPro"/>
</dbReference>
<dbReference type="InterPro" id="IPR050274">
    <property type="entry name" value="Nuclear_hormone_rcpt_NR2"/>
</dbReference>
<keyword evidence="16" id="KW-1185">Reference proteome</keyword>
<proteinExistence type="inferred from homology"/>
<gene>
    <name evidence="15" type="ORF">FSP39_015933</name>
</gene>
<keyword evidence="7 11" id="KW-0238">DNA-binding</keyword>
<evidence type="ECO:0000256" key="12">
    <source>
        <dbReference type="SAM" id="MobiDB-lite"/>
    </source>
</evidence>
<dbReference type="InterPro" id="IPR013088">
    <property type="entry name" value="Znf_NHR/GATA"/>
</dbReference>
<dbReference type="SUPFAM" id="SSF57716">
    <property type="entry name" value="Glucocorticoid receptor-like (DNA-binding domain)"/>
    <property type="match status" value="1"/>
</dbReference>
<keyword evidence="6 11" id="KW-0805">Transcription regulation</keyword>
<evidence type="ECO:0000256" key="8">
    <source>
        <dbReference type="ARBA" id="ARBA00023163"/>
    </source>
</evidence>
<organism evidence="15 16">
    <name type="scientific">Pinctada imbricata</name>
    <name type="common">Atlantic pearl-oyster</name>
    <name type="synonym">Pinctada martensii</name>
    <dbReference type="NCBI Taxonomy" id="66713"/>
    <lineage>
        <taxon>Eukaryota</taxon>
        <taxon>Metazoa</taxon>
        <taxon>Spiralia</taxon>
        <taxon>Lophotrochozoa</taxon>
        <taxon>Mollusca</taxon>
        <taxon>Bivalvia</taxon>
        <taxon>Autobranchia</taxon>
        <taxon>Pteriomorphia</taxon>
        <taxon>Pterioida</taxon>
        <taxon>Pterioidea</taxon>
        <taxon>Pteriidae</taxon>
        <taxon>Pinctada</taxon>
    </lineage>
</organism>
<evidence type="ECO:0000313" key="15">
    <source>
        <dbReference type="EMBL" id="KAK3103035.1"/>
    </source>
</evidence>
<dbReference type="Gene3D" id="3.30.50.10">
    <property type="entry name" value="Erythroid Transcription Factor GATA-1, subunit A"/>
    <property type="match status" value="1"/>
</dbReference>
<evidence type="ECO:0000259" key="14">
    <source>
        <dbReference type="PROSITE" id="PS51843"/>
    </source>
</evidence>
<dbReference type="AlphaFoldDB" id="A0AA89C042"/>
<dbReference type="CDD" id="cd06952">
    <property type="entry name" value="NR_LBD_TR2_like"/>
    <property type="match status" value="1"/>
</dbReference>
<dbReference type="FunFam" id="1.10.565.10:FF:000012">
    <property type="entry name" value="Nuclear receptor subfamily 2 group C member 1"/>
    <property type="match status" value="1"/>
</dbReference>
<evidence type="ECO:0000256" key="7">
    <source>
        <dbReference type="ARBA" id="ARBA00023125"/>
    </source>
</evidence>
<dbReference type="GO" id="GO:0008270">
    <property type="term" value="F:zinc ion binding"/>
    <property type="evidence" value="ECO:0007669"/>
    <property type="project" value="UniProtKB-KW"/>
</dbReference>
<evidence type="ECO:0000256" key="10">
    <source>
        <dbReference type="ARBA" id="ARBA00023242"/>
    </source>
</evidence>
<dbReference type="InterPro" id="IPR000536">
    <property type="entry name" value="Nucl_hrmn_rcpt_lig-bd"/>
</dbReference>
<dbReference type="SMART" id="SM00430">
    <property type="entry name" value="HOLI"/>
    <property type="match status" value="1"/>
</dbReference>
<dbReference type="InterPro" id="IPR048246">
    <property type="entry name" value="NR2C1/2-like_LBD"/>
</dbReference>
<evidence type="ECO:0000259" key="13">
    <source>
        <dbReference type="PROSITE" id="PS51030"/>
    </source>
</evidence>
<accession>A0AA89C042</accession>
<evidence type="ECO:0000256" key="3">
    <source>
        <dbReference type="ARBA" id="ARBA00022723"/>
    </source>
</evidence>
<dbReference type="SUPFAM" id="SSF48508">
    <property type="entry name" value="Nuclear receptor ligand-binding domain"/>
    <property type="match status" value="1"/>
</dbReference>
<name>A0AA89C042_PINIB</name>
<evidence type="ECO:0000256" key="2">
    <source>
        <dbReference type="ARBA" id="ARBA00006421"/>
    </source>
</evidence>
<dbReference type="InterPro" id="IPR001628">
    <property type="entry name" value="Znf_hrmn_rcpt"/>
</dbReference>
<dbReference type="Gene3D" id="1.10.565.10">
    <property type="entry name" value="Retinoid X Receptor"/>
    <property type="match status" value="1"/>
</dbReference>
<comment type="similarity">
    <text evidence="2">Belongs to the nuclear hormone receptor family. NR2 subfamily.</text>
</comment>
<evidence type="ECO:0000256" key="4">
    <source>
        <dbReference type="ARBA" id="ARBA00022771"/>
    </source>
</evidence>
<dbReference type="Proteomes" id="UP001186944">
    <property type="component" value="Unassembled WGS sequence"/>
</dbReference>
<dbReference type="FunFam" id="3.30.50.10:FF:000015">
    <property type="entry name" value="Nuclear receptor subfamily 2, group C, member 1"/>
    <property type="match status" value="1"/>
</dbReference>
<evidence type="ECO:0000256" key="11">
    <source>
        <dbReference type="RuleBase" id="RU004334"/>
    </source>
</evidence>
<dbReference type="PROSITE" id="PS00031">
    <property type="entry name" value="NUCLEAR_REC_DBD_1"/>
    <property type="match status" value="1"/>
</dbReference>
<keyword evidence="8 11" id="KW-0804">Transcription</keyword>
<reference evidence="15" key="1">
    <citation type="submission" date="2019-08" db="EMBL/GenBank/DDBJ databases">
        <title>The improved chromosome-level genome for the pearl oyster Pinctada fucata martensii using PacBio sequencing and Hi-C.</title>
        <authorList>
            <person name="Zheng Z."/>
        </authorList>
    </citation>
    <scope>NUCLEOTIDE SEQUENCE</scope>
    <source>
        <strain evidence="15">ZZ-2019</strain>
        <tissue evidence="15">Adductor muscle</tissue>
    </source>
</reference>
<feature type="region of interest" description="Disordered" evidence="12">
    <location>
        <begin position="374"/>
        <end position="396"/>
    </location>
</feature>
<evidence type="ECO:0000256" key="1">
    <source>
        <dbReference type="ARBA" id="ARBA00004123"/>
    </source>
</evidence>
<dbReference type="GO" id="GO:0005634">
    <property type="term" value="C:nucleus"/>
    <property type="evidence" value="ECO:0007669"/>
    <property type="project" value="UniProtKB-SubCell"/>
</dbReference>
<dbReference type="GO" id="GO:0003700">
    <property type="term" value="F:DNA-binding transcription factor activity"/>
    <property type="evidence" value="ECO:0007669"/>
    <property type="project" value="InterPro"/>
</dbReference>
<evidence type="ECO:0000313" key="16">
    <source>
        <dbReference type="Proteomes" id="UP001186944"/>
    </source>
</evidence>
<feature type="domain" description="NR LBD" evidence="14">
    <location>
        <begin position="463"/>
        <end position="710"/>
    </location>
</feature>
<dbReference type="PROSITE" id="PS51030">
    <property type="entry name" value="NUCLEAR_REC_DBD_2"/>
    <property type="match status" value="1"/>
</dbReference>
<dbReference type="PANTHER" id="PTHR24083">
    <property type="entry name" value="NUCLEAR HORMONE RECEPTOR"/>
    <property type="match status" value="1"/>
</dbReference>
<protein>
    <submittedName>
        <fullName evidence="15">Uncharacterized protein</fullName>
    </submittedName>
</protein>
<keyword evidence="4 11" id="KW-0863">Zinc-finger</keyword>
<dbReference type="SMART" id="SM00399">
    <property type="entry name" value="ZnF_C4"/>
    <property type="match status" value="1"/>
</dbReference>
<keyword evidence="10 11" id="KW-0539">Nucleus</keyword>
<dbReference type="Pfam" id="PF00105">
    <property type="entry name" value="zf-C4"/>
    <property type="match status" value="1"/>
</dbReference>
<feature type="domain" description="Nuclear receptor" evidence="13">
    <location>
        <begin position="176"/>
        <end position="251"/>
    </location>
</feature>
<evidence type="ECO:0000256" key="9">
    <source>
        <dbReference type="ARBA" id="ARBA00023170"/>
    </source>
</evidence>
<dbReference type="Pfam" id="PF00104">
    <property type="entry name" value="Hormone_recep"/>
    <property type="match status" value="1"/>
</dbReference>
<comment type="caution">
    <text evidence="15">The sequence shown here is derived from an EMBL/GenBank/DDBJ whole genome shotgun (WGS) entry which is preliminary data.</text>
</comment>
<evidence type="ECO:0000256" key="5">
    <source>
        <dbReference type="ARBA" id="ARBA00022833"/>
    </source>
</evidence>
<dbReference type="EMBL" id="VSWD01000005">
    <property type="protein sequence ID" value="KAK3103035.1"/>
    <property type="molecule type" value="Genomic_DNA"/>
</dbReference>
<keyword evidence="3 11" id="KW-0479">Metal-binding</keyword>
<feature type="compositionally biased region" description="Low complexity" evidence="12">
    <location>
        <begin position="383"/>
        <end position="396"/>
    </location>
</feature>
<dbReference type="PRINTS" id="PR00047">
    <property type="entry name" value="STROIDFINGER"/>
</dbReference>
<sequence>MSSEEGTQNLNSVATTVISPTSANLTSSNRIFTMPVDANTIPPENVIHVINPSQLPVGSLTSVASTSPSNTATIQSLQTITLAPGAFPIPINFSPQLATSAAASNGTPQIIMANPDIASKLKDGMTPQVVQVPTLGPIDWASKLKELQHTQRLERLREEQNMIREKINKPSTEPKFEPCVVCGDKASGRHYGVVSCEGCKGFFKRSIRKQLGYACRASKDCPVTKPHRNRCQFCRLQKCLAVGMRSESVQQERKMPEKEKSPMMVNTSTQKIYIRKDLSSPSASLPMFSSKIEGDQRQSTSIDSNIINDTVSRNIIDALSVPRVTSNLLANLQERIVQTDQGNVVVGTSVTPQTSANTDLSTLANVVTTLATMGKNSTEEESSPLTEDPTTSSSTDSVAKAFDTLAKAVQPSPSLSSNQSLDQSSICDSSLDHLQTSPVYVTAAWTNQSSICDSSLDQSSLTMDTSVMSTDYSRNDSIVAIDVDGPVLSPQNFSFNLTTPTPMPAYLNVHYICESASRLLFLSMHWTRSIPAFQVLSQDIQTILVKSCWSELFTLGLAQCANTMSLPTILMAILNHLQTALQQDKNSAERVKVVIDHILKLQNYIQTIEQLHVDGEELAYMKALVLFSPDNPSLTNSGQIQRIQDQLHREFYQHLTHKSHTDSSDRLAKLLLRLPPLHGLSPNVMEELFFAGLIGNVQIDSIIPYILRMETAEYNSQMAGQGLLGMAEGTGLDTTTTNSMLFGSSNLTDSMASLQPVTLQQAMTTT</sequence>
<dbReference type="InterPro" id="IPR035500">
    <property type="entry name" value="NHR-like_dom_sf"/>
</dbReference>
<keyword evidence="5 11" id="KW-0862">Zinc</keyword>
<dbReference type="PROSITE" id="PS51843">
    <property type="entry name" value="NR_LBD"/>
    <property type="match status" value="1"/>
</dbReference>
<comment type="subcellular location">
    <subcellularLocation>
        <location evidence="1 11">Nucleus</location>
    </subcellularLocation>
</comment>
<evidence type="ECO:0000256" key="6">
    <source>
        <dbReference type="ARBA" id="ARBA00023015"/>
    </source>
</evidence>